<gene>
    <name evidence="5" type="ORF">FOB51_05565</name>
</gene>
<dbReference type="InterPro" id="IPR000847">
    <property type="entry name" value="LysR_HTH_N"/>
</dbReference>
<dbReference type="Proteomes" id="UP000324507">
    <property type="component" value="Chromosome"/>
</dbReference>
<name>A0A5P2QS01_9RHOB</name>
<dbReference type="Gene3D" id="1.10.10.10">
    <property type="entry name" value="Winged helix-like DNA-binding domain superfamily/Winged helix DNA-binding domain"/>
    <property type="match status" value="1"/>
</dbReference>
<proteinExistence type="inferred from homology"/>
<dbReference type="EMBL" id="CP044081">
    <property type="protein sequence ID" value="QEU07512.1"/>
    <property type="molecule type" value="Genomic_DNA"/>
</dbReference>
<dbReference type="InterPro" id="IPR036390">
    <property type="entry name" value="WH_DNA-bd_sf"/>
</dbReference>
<dbReference type="PANTHER" id="PTHR30427:SF1">
    <property type="entry name" value="TRANSCRIPTIONAL ACTIVATOR PROTEIN LYSR"/>
    <property type="match status" value="1"/>
</dbReference>
<sequence>MARPNIRQIEAFNAVMKGGSVTKAAELLFVSQPAISKLIQQFESSCGFALFNRGQGRLLPTPEARRLFSETEKFMTGVERIENIARAIRNTERGEISVAAFPALGMRVLPQLLSPFLARRPEVRMTILTQNSPDISQSMLARAADFGISLVPSQAPGIHCRPFVEMSMICALPQSHRLAGLPAIDLAKLDGEPMIALGRDDQSHRVIIEALSHAGAQVETRAEVAMADTACVLVSQGFGFAVVPAMTPMSWSSGGIAFVPIHPPPRMTLWLYTSAWEPTSQLTQGLIDRVQQGLLQASPLFHSPPPRRS</sequence>
<dbReference type="InterPro" id="IPR036388">
    <property type="entry name" value="WH-like_DNA-bd_sf"/>
</dbReference>
<dbReference type="Pfam" id="PF00126">
    <property type="entry name" value="HTH_1"/>
    <property type="match status" value="1"/>
</dbReference>
<evidence type="ECO:0000256" key="3">
    <source>
        <dbReference type="ARBA" id="ARBA00023125"/>
    </source>
</evidence>
<dbReference type="SUPFAM" id="SSF46785">
    <property type="entry name" value="Winged helix' DNA-binding domain"/>
    <property type="match status" value="1"/>
</dbReference>
<evidence type="ECO:0000256" key="4">
    <source>
        <dbReference type="ARBA" id="ARBA00023163"/>
    </source>
</evidence>
<protein>
    <submittedName>
        <fullName evidence="5">LysR family transcriptional regulator</fullName>
    </submittedName>
</protein>
<dbReference type="PANTHER" id="PTHR30427">
    <property type="entry name" value="TRANSCRIPTIONAL ACTIVATOR PROTEIN LYSR"/>
    <property type="match status" value="1"/>
</dbReference>
<dbReference type="InterPro" id="IPR005119">
    <property type="entry name" value="LysR_subst-bd"/>
</dbReference>
<dbReference type="PRINTS" id="PR00039">
    <property type="entry name" value="HTHLYSR"/>
</dbReference>
<accession>A0A5P2QS01</accession>
<evidence type="ECO:0000256" key="1">
    <source>
        <dbReference type="ARBA" id="ARBA00009437"/>
    </source>
</evidence>
<evidence type="ECO:0000313" key="6">
    <source>
        <dbReference type="Proteomes" id="UP000324507"/>
    </source>
</evidence>
<keyword evidence="4" id="KW-0804">Transcription</keyword>
<evidence type="ECO:0000313" key="5">
    <source>
        <dbReference type="EMBL" id="QEU07512.1"/>
    </source>
</evidence>
<dbReference type="Gene3D" id="3.40.190.10">
    <property type="entry name" value="Periplasmic binding protein-like II"/>
    <property type="match status" value="2"/>
</dbReference>
<dbReference type="GO" id="GO:0009089">
    <property type="term" value="P:lysine biosynthetic process via diaminopimelate"/>
    <property type="evidence" value="ECO:0007669"/>
    <property type="project" value="TreeGrafter"/>
</dbReference>
<dbReference type="RefSeq" id="WP_150350007.1">
    <property type="nucleotide sequence ID" value="NZ_CP038061.1"/>
</dbReference>
<dbReference type="Pfam" id="PF03466">
    <property type="entry name" value="LysR_substrate"/>
    <property type="match status" value="1"/>
</dbReference>
<dbReference type="PROSITE" id="PS50931">
    <property type="entry name" value="HTH_LYSR"/>
    <property type="match status" value="1"/>
</dbReference>
<reference evidence="5 6" key="1">
    <citation type="submission" date="2019-09" db="EMBL/GenBank/DDBJ databases">
        <title>FDA dAtabase for Regulatory Grade micrObial Sequences (FDA-ARGOS): Supporting development and validation of Infectious Disease Dx tests.</title>
        <authorList>
            <person name="Sciortino C."/>
            <person name="Tallon L."/>
            <person name="Sadzewicz L."/>
            <person name="Vavikolanu K."/>
            <person name="Mehta A."/>
            <person name="Aluvathingal J."/>
            <person name="Nadendla S."/>
            <person name="Nandy P."/>
            <person name="Geyer C."/>
            <person name="Yan Y."/>
            <person name="Sichtig H."/>
        </authorList>
    </citation>
    <scope>NUCLEOTIDE SEQUENCE [LARGE SCALE GENOMIC DNA]</scope>
    <source>
        <strain evidence="5 6">FDAARGOS_643</strain>
    </source>
</reference>
<dbReference type="GO" id="GO:0003700">
    <property type="term" value="F:DNA-binding transcription factor activity"/>
    <property type="evidence" value="ECO:0007669"/>
    <property type="project" value="InterPro"/>
</dbReference>
<dbReference type="SUPFAM" id="SSF53850">
    <property type="entry name" value="Periplasmic binding protein-like II"/>
    <property type="match status" value="1"/>
</dbReference>
<evidence type="ECO:0000256" key="2">
    <source>
        <dbReference type="ARBA" id="ARBA00023015"/>
    </source>
</evidence>
<comment type="similarity">
    <text evidence="1">Belongs to the LysR transcriptional regulatory family.</text>
</comment>
<dbReference type="GO" id="GO:0010628">
    <property type="term" value="P:positive regulation of gene expression"/>
    <property type="evidence" value="ECO:0007669"/>
    <property type="project" value="TreeGrafter"/>
</dbReference>
<dbReference type="GO" id="GO:0043565">
    <property type="term" value="F:sequence-specific DNA binding"/>
    <property type="evidence" value="ECO:0007669"/>
    <property type="project" value="TreeGrafter"/>
</dbReference>
<dbReference type="AlphaFoldDB" id="A0A5P2QS01"/>
<organism evidence="5 6">
    <name type="scientific">Paracoccus yeei</name>
    <dbReference type="NCBI Taxonomy" id="147645"/>
    <lineage>
        <taxon>Bacteria</taxon>
        <taxon>Pseudomonadati</taxon>
        <taxon>Pseudomonadota</taxon>
        <taxon>Alphaproteobacteria</taxon>
        <taxon>Rhodobacterales</taxon>
        <taxon>Paracoccaceae</taxon>
        <taxon>Paracoccus</taxon>
    </lineage>
</organism>
<keyword evidence="2" id="KW-0805">Transcription regulation</keyword>
<keyword evidence="3" id="KW-0238">DNA-binding</keyword>